<comment type="caution">
    <text evidence="2">The sequence shown here is derived from an EMBL/GenBank/DDBJ whole genome shotgun (WGS) entry which is preliminary data.</text>
</comment>
<name>A0A5B7FTZ1_PORTR</name>
<sequence length="66" mass="7374">MTGVAYEEPDLAVTPCRPAPPSCASPWHQIYVSMSFVQWIKEEEEEKGKGGKREKDGIGVRRIKIG</sequence>
<evidence type="ECO:0000313" key="3">
    <source>
        <dbReference type="Proteomes" id="UP000324222"/>
    </source>
</evidence>
<dbReference type="EMBL" id="VSRR010008474">
    <property type="protein sequence ID" value="MPC48795.1"/>
    <property type="molecule type" value="Genomic_DNA"/>
</dbReference>
<evidence type="ECO:0000256" key="1">
    <source>
        <dbReference type="SAM" id="MobiDB-lite"/>
    </source>
</evidence>
<gene>
    <name evidence="2" type="ORF">E2C01_042578</name>
</gene>
<dbReference type="Proteomes" id="UP000324222">
    <property type="component" value="Unassembled WGS sequence"/>
</dbReference>
<organism evidence="2 3">
    <name type="scientific">Portunus trituberculatus</name>
    <name type="common">Swimming crab</name>
    <name type="synonym">Neptunus trituberculatus</name>
    <dbReference type="NCBI Taxonomy" id="210409"/>
    <lineage>
        <taxon>Eukaryota</taxon>
        <taxon>Metazoa</taxon>
        <taxon>Ecdysozoa</taxon>
        <taxon>Arthropoda</taxon>
        <taxon>Crustacea</taxon>
        <taxon>Multicrustacea</taxon>
        <taxon>Malacostraca</taxon>
        <taxon>Eumalacostraca</taxon>
        <taxon>Eucarida</taxon>
        <taxon>Decapoda</taxon>
        <taxon>Pleocyemata</taxon>
        <taxon>Brachyura</taxon>
        <taxon>Eubrachyura</taxon>
        <taxon>Portunoidea</taxon>
        <taxon>Portunidae</taxon>
        <taxon>Portuninae</taxon>
        <taxon>Portunus</taxon>
    </lineage>
</organism>
<reference evidence="2 3" key="1">
    <citation type="submission" date="2019-05" db="EMBL/GenBank/DDBJ databases">
        <title>Another draft genome of Portunus trituberculatus and its Hox gene families provides insights of decapod evolution.</title>
        <authorList>
            <person name="Jeong J.-H."/>
            <person name="Song I."/>
            <person name="Kim S."/>
            <person name="Choi T."/>
            <person name="Kim D."/>
            <person name="Ryu S."/>
            <person name="Kim W."/>
        </authorList>
    </citation>
    <scope>NUCLEOTIDE SEQUENCE [LARGE SCALE GENOMIC DNA]</scope>
    <source>
        <tissue evidence="2">Muscle</tissue>
    </source>
</reference>
<dbReference type="AlphaFoldDB" id="A0A5B7FTZ1"/>
<proteinExistence type="predicted"/>
<accession>A0A5B7FTZ1</accession>
<feature type="compositionally biased region" description="Basic and acidic residues" evidence="1">
    <location>
        <begin position="46"/>
        <end position="59"/>
    </location>
</feature>
<feature type="region of interest" description="Disordered" evidence="1">
    <location>
        <begin position="44"/>
        <end position="66"/>
    </location>
</feature>
<evidence type="ECO:0000313" key="2">
    <source>
        <dbReference type="EMBL" id="MPC48795.1"/>
    </source>
</evidence>
<keyword evidence="3" id="KW-1185">Reference proteome</keyword>
<protein>
    <submittedName>
        <fullName evidence="2">Uncharacterized protein</fullName>
    </submittedName>
</protein>